<dbReference type="EMBL" id="CP126980">
    <property type="protein sequence ID" value="WIM92498.1"/>
    <property type="molecule type" value="Genomic_DNA"/>
</dbReference>
<proteinExistence type="predicted"/>
<feature type="transmembrane region" description="Helical" evidence="1">
    <location>
        <begin position="79"/>
        <end position="103"/>
    </location>
</feature>
<feature type="transmembrane region" description="Helical" evidence="1">
    <location>
        <begin position="135"/>
        <end position="157"/>
    </location>
</feature>
<keyword evidence="1" id="KW-0812">Transmembrane</keyword>
<evidence type="ECO:0000256" key="1">
    <source>
        <dbReference type="SAM" id="Phobius"/>
    </source>
</evidence>
<sequence length="197" mass="21178">MSIAGGSDIHRKQPAFGGPTNRRYIAEEMTASLFLLSLNRSTNRSLRAGDNRRMLSRMTVTPRPGAGPRPGFTRLVRDVGVNVLANLIAASILYLIGVGIGSLPHQRTAIIAAAATLLATAALLFYALGVLLKRGAAFTAVVTGFALSASGFTVLLPSLLPGFPDWLRIMIYVVQGTVWTTIGVMTVVKWWLRRLST</sequence>
<keyword evidence="1" id="KW-0472">Membrane</keyword>
<evidence type="ECO:0000313" key="3">
    <source>
        <dbReference type="Proteomes" id="UP001240150"/>
    </source>
</evidence>
<feature type="transmembrane region" description="Helical" evidence="1">
    <location>
        <begin position="109"/>
        <end position="128"/>
    </location>
</feature>
<organism evidence="2 3">
    <name type="scientific">Actinoplanes oblitus</name>
    <dbReference type="NCBI Taxonomy" id="3040509"/>
    <lineage>
        <taxon>Bacteria</taxon>
        <taxon>Bacillati</taxon>
        <taxon>Actinomycetota</taxon>
        <taxon>Actinomycetes</taxon>
        <taxon>Micromonosporales</taxon>
        <taxon>Micromonosporaceae</taxon>
        <taxon>Actinoplanes</taxon>
    </lineage>
</organism>
<protein>
    <submittedName>
        <fullName evidence="2">Uncharacterized protein</fullName>
    </submittedName>
</protein>
<gene>
    <name evidence="2" type="ORF">ACTOB_004441</name>
</gene>
<reference evidence="2 3" key="1">
    <citation type="submission" date="2023-06" db="EMBL/GenBank/DDBJ databases">
        <authorList>
            <person name="Yushchuk O."/>
            <person name="Binda E."/>
            <person name="Ruckert-Reed C."/>
            <person name="Fedorenko V."/>
            <person name="Kalinowski J."/>
            <person name="Marinelli F."/>
        </authorList>
    </citation>
    <scope>NUCLEOTIDE SEQUENCE [LARGE SCALE GENOMIC DNA]</scope>
    <source>
        <strain evidence="2 3">NRRL 3884</strain>
    </source>
</reference>
<keyword evidence="1" id="KW-1133">Transmembrane helix</keyword>
<accession>A0ABY8W464</accession>
<keyword evidence="3" id="KW-1185">Reference proteome</keyword>
<evidence type="ECO:0000313" key="2">
    <source>
        <dbReference type="EMBL" id="WIM92498.1"/>
    </source>
</evidence>
<name>A0ABY8W464_9ACTN</name>
<feature type="transmembrane region" description="Helical" evidence="1">
    <location>
        <begin position="169"/>
        <end position="192"/>
    </location>
</feature>
<dbReference type="Proteomes" id="UP001240150">
    <property type="component" value="Chromosome"/>
</dbReference>
<dbReference type="RefSeq" id="WP_284913704.1">
    <property type="nucleotide sequence ID" value="NZ_CP126980.1"/>
</dbReference>